<proteinExistence type="predicted"/>
<dbReference type="EMBL" id="BONI01000034">
    <property type="protein sequence ID" value="GIG07454.1"/>
    <property type="molecule type" value="Genomic_DNA"/>
</dbReference>
<reference evidence="2 3" key="1">
    <citation type="submission" date="2021-01" db="EMBL/GenBank/DDBJ databases">
        <title>Whole genome shotgun sequence of Catellatospora coxensis NBRC 107359.</title>
        <authorList>
            <person name="Komaki H."/>
            <person name="Tamura T."/>
        </authorList>
    </citation>
    <scope>NUCLEOTIDE SEQUENCE [LARGE SCALE GENOMIC DNA]</scope>
    <source>
        <strain evidence="2 3">NBRC 107359</strain>
    </source>
</reference>
<comment type="caution">
    <text evidence="2">The sequence shown here is derived from an EMBL/GenBank/DDBJ whole genome shotgun (WGS) entry which is preliminary data.</text>
</comment>
<name>A0A8J3KXY7_9ACTN</name>
<keyword evidence="3" id="KW-1185">Reference proteome</keyword>
<gene>
    <name evidence="2" type="ORF">Cco03nite_41540</name>
</gene>
<accession>A0A8J3KXY7</accession>
<sequence>MIIRVDLGETPELFVVRRLLAAIDNIYEVALLARAATQPGLLPRHTDNPDGYEEAANSISRAAPMRTVSLKLNSPLEIALTHAAKMEWYVYSVGALALLGQILTLIERWRRNQHEHRSREQDWRSREQDLDDRALTLAARKHASDLMISKVFDAVALRTLSAADLTAVAGSFAEVMRWRTTAVEPVEPAPANHPDAAAIELIRQALAEDAKNGAPDQERDQALQRDR</sequence>
<dbReference type="AlphaFoldDB" id="A0A8J3KXY7"/>
<evidence type="ECO:0000256" key="1">
    <source>
        <dbReference type="SAM" id="MobiDB-lite"/>
    </source>
</evidence>
<dbReference type="Proteomes" id="UP000630887">
    <property type="component" value="Unassembled WGS sequence"/>
</dbReference>
<feature type="region of interest" description="Disordered" evidence="1">
    <location>
        <begin position="206"/>
        <end position="227"/>
    </location>
</feature>
<evidence type="ECO:0000313" key="3">
    <source>
        <dbReference type="Proteomes" id="UP000630887"/>
    </source>
</evidence>
<organism evidence="2 3">
    <name type="scientific">Catellatospora coxensis</name>
    <dbReference type="NCBI Taxonomy" id="310354"/>
    <lineage>
        <taxon>Bacteria</taxon>
        <taxon>Bacillati</taxon>
        <taxon>Actinomycetota</taxon>
        <taxon>Actinomycetes</taxon>
        <taxon>Micromonosporales</taxon>
        <taxon>Micromonosporaceae</taxon>
        <taxon>Catellatospora</taxon>
    </lineage>
</organism>
<protein>
    <submittedName>
        <fullName evidence="2">Uncharacterized protein</fullName>
    </submittedName>
</protein>
<evidence type="ECO:0000313" key="2">
    <source>
        <dbReference type="EMBL" id="GIG07454.1"/>
    </source>
</evidence>